<feature type="transmembrane region" description="Helical" evidence="1">
    <location>
        <begin position="40"/>
        <end position="58"/>
    </location>
</feature>
<feature type="transmembrane region" description="Helical" evidence="1">
    <location>
        <begin position="64"/>
        <end position="85"/>
    </location>
</feature>
<keyword evidence="1" id="KW-1133">Transmembrane helix</keyword>
<keyword evidence="3" id="KW-1185">Reference proteome</keyword>
<comment type="caution">
    <text evidence="2">The sequence shown here is derived from an EMBL/GenBank/DDBJ whole genome shotgun (WGS) entry which is preliminary data.</text>
</comment>
<name>A0ABP8Q1C8_9GAMM</name>
<dbReference type="RefSeq" id="WP_345010748.1">
    <property type="nucleotide sequence ID" value="NZ_BAABFC010000007.1"/>
</dbReference>
<keyword evidence="1" id="KW-0812">Transmembrane</keyword>
<gene>
    <name evidence="2" type="ORF">GCM10023095_10330</name>
</gene>
<keyword evidence="1" id="KW-0472">Membrane</keyword>
<evidence type="ECO:0000256" key="1">
    <source>
        <dbReference type="SAM" id="Phobius"/>
    </source>
</evidence>
<evidence type="ECO:0000313" key="2">
    <source>
        <dbReference type="EMBL" id="GAA4496033.1"/>
    </source>
</evidence>
<dbReference type="Proteomes" id="UP001501321">
    <property type="component" value="Unassembled WGS sequence"/>
</dbReference>
<dbReference type="EMBL" id="BAABFC010000007">
    <property type="protein sequence ID" value="GAA4496033.1"/>
    <property type="molecule type" value="Genomic_DNA"/>
</dbReference>
<organism evidence="2 3">
    <name type="scientific">Pseudaeromonas paramecii</name>
    <dbReference type="NCBI Taxonomy" id="2138166"/>
    <lineage>
        <taxon>Bacteria</taxon>
        <taxon>Pseudomonadati</taxon>
        <taxon>Pseudomonadota</taxon>
        <taxon>Gammaproteobacteria</taxon>
        <taxon>Aeromonadales</taxon>
        <taxon>Aeromonadaceae</taxon>
        <taxon>Pseudaeromonas</taxon>
    </lineage>
</organism>
<evidence type="ECO:0000313" key="3">
    <source>
        <dbReference type="Proteomes" id="UP001501321"/>
    </source>
</evidence>
<accession>A0ABP8Q1C8</accession>
<sequence>MLKACDFTLDDRAFHFRKDCYPLARIRGARVKQLTWLDNLGQILFWVMVFSGAIWLAMQQVQWAPLWLISMACSLTVIGVGVGWWRCGRVVLQIEYRHADETGVQWVNVVKSRFASDGKLLTQQADRLNQLRV</sequence>
<reference evidence="3" key="1">
    <citation type="journal article" date="2019" name="Int. J. Syst. Evol. Microbiol.">
        <title>The Global Catalogue of Microorganisms (GCM) 10K type strain sequencing project: providing services to taxonomists for standard genome sequencing and annotation.</title>
        <authorList>
            <consortium name="The Broad Institute Genomics Platform"/>
            <consortium name="The Broad Institute Genome Sequencing Center for Infectious Disease"/>
            <person name="Wu L."/>
            <person name="Ma J."/>
        </authorList>
    </citation>
    <scope>NUCLEOTIDE SEQUENCE [LARGE SCALE GENOMIC DNA]</scope>
    <source>
        <strain evidence="3">JCM 32226</strain>
    </source>
</reference>
<proteinExistence type="predicted"/>
<protein>
    <submittedName>
        <fullName evidence="2">Uncharacterized protein</fullName>
    </submittedName>
</protein>